<dbReference type="AlphaFoldDB" id="A0A246EHF2"/>
<dbReference type="RefSeq" id="WP_088389187.1">
    <property type="nucleotide sequence ID" value="NZ_NHRT01000001.1"/>
</dbReference>
<sequence>MNKNYVGTYGVIKKNGGIDLLCSENEGEGNIFFSILKCIEENDDYLKVIVIGKRKEYTPKIAIIKKEGYKIIRKPKFDVGDKVKLIKYPNEKATVRLIIWHEKNRRIFYILDVEGNKKRSNSWYYEDENKFEKINE</sequence>
<dbReference type="Proteomes" id="UP000197470">
    <property type="component" value="Unassembled WGS sequence"/>
</dbReference>
<evidence type="ECO:0000313" key="1">
    <source>
        <dbReference type="EMBL" id="OWP26054.1"/>
    </source>
</evidence>
<proteinExistence type="predicted"/>
<comment type="caution">
    <text evidence="1">The sequence shown here is derived from an EMBL/GenBank/DDBJ whole genome shotgun (WGS) entry which is preliminary data.</text>
</comment>
<evidence type="ECO:0000313" key="2">
    <source>
        <dbReference type="Proteomes" id="UP000197470"/>
    </source>
</evidence>
<gene>
    <name evidence="1" type="ORF">CA839_09340</name>
</gene>
<protein>
    <submittedName>
        <fullName evidence="1">Uncharacterized protein</fullName>
    </submittedName>
</protein>
<name>A0A246EHF2_FUSNP</name>
<dbReference type="EMBL" id="NHRT01000001">
    <property type="protein sequence ID" value="OWP26054.1"/>
    <property type="molecule type" value="Genomic_DNA"/>
</dbReference>
<reference evidence="1 2" key="1">
    <citation type="submission" date="2017-05" db="EMBL/GenBank/DDBJ databases">
        <title>Genome sequencing of Fusobacterium nucleatum subsp. polymorphum KCOM 1001 (=ChDC F119).</title>
        <authorList>
            <person name="Kook J.-K."/>
            <person name="Park S.-N."/>
            <person name="Lim Y.K."/>
            <person name="Roh H."/>
        </authorList>
    </citation>
    <scope>NUCLEOTIDE SEQUENCE [LARGE SCALE GENOMIC DNA]</scope>
    <source>
        <strain evidence="1 2">KCOM 1001</strain>
    </source>
</reference>
<organism evidence="1 2">
    <name type="scientific">Fusobacterium nucleatum subsp. polymorphum</name>
    <name type="common">Fusobacterium polymorphum</name>
    <dbReference type="NCBI Taxonomy" id="76857"/>
    <lineage>
        <taxon>Bacteria</taxon>
        <taxon>Fusobacteriati</taxon>
        <taxon>Fusobacteriota</taxon>
        <taxon>Fusobacteriia</taxon>
        <taxon>Fusobacteriales</taxon>
        <taxon>Fusobacteriaceae</taxon>
        <taxon>Fusobacterium</taxon>
    </lineage>
</organism>
<accession>A0A246EHF2</accession>